<protein>
    <recommendedName>
        <fullName evidence="1">NB-ARC domain-containing protein</fullName>
    </recommendedName>
</protein>
<dbReference type="InterPro" id="IPR011990">
    <property type="entry name" value="TPR-like_helical_dom_sf"/>
</dbReference>
<evidence type="ECO:0000259" key="1">
    <source>
        <dbReference type="Pfam" id="PF00931"/>
    </source>
</evidence>
<evidence type="ECO:0000313" key="3">
    <source>
        <dbReference type="Proteomes" id="UP000824998"/>
    </source>
</evidence>
<reference evidence="2" key="1">
    <citation type="journal article" date="2021" name="IMA Fungus">
        <title>Genomic characterization of three marine fungi, including Emericellopsis atlantica sp. nov. with signatures of a generalist lifestyle and marine biomass degradation.</title>
        <authorList>
            <person name="Hagestad O.C."/>
            <person name="Hou L."/>
            <person name="Andersen J.H."/>
            <person name="Hansen E.H."/>
            <person name="Altermark B."/>
            <person name="Li C."/>
            <person name="Kuhnert E."/>
            <person name="Cox R.J."/>
            <person name="Crous P.W."/>
            <person name="Spatafora J.W."/>
            <person name="Lail K."/>
            <person name="Amirebrahimi M."/>
            <person name="Lipzen A."/>
            <person name="Pangilinan J."/>
            <person name="Andreopoulos W."/>
            <person name="Hayes R.D."/>
            <person name="Ng V."/>
            <person name="Grigoriev I.V."/>
            <person name="Jackson S.A."/>
            <person name="Sutton T.D.S."/>
            <person name="Dobson A.D.W."/>
            <person name="Rama T."/>
        </authorList>
    </citation>
    <scope>NUCLEOTIDE SEQUENCE</scope>
    <source>
        <strain evidence="2">TRa018bII</strain>
    </source>
</reference>
<dbReference type="SMART" id="SM00028">
    <property type="entry name" value="TPR"/>
    <property type="match status" value="3"/>
</dbReference>
<sequence>MSHAIEISFNSFDFLIVEQKTEDLNPSVGLKIQIEMQGMDLGKGIIAVRKNIFDDCEQQLDSQTRELVASIPTENDLWIELEKVRQEETVANFSRLQSMIKPYLSLINRLGHALNNMNEVALLWGLLCVAVLVCLEKQVTNEGMIRMMRELSRMLGRVNRLYALSDQEILNEVKEDMLQGMYDEALNTLQAHYETVKTFSNGFFPHGKELRKFVDLLNTEYLEQKALDAPNRWPCHDIPIDRNEHFFGREDVLSVIDRQLEPSLQKGGVKRVVLYGIKGIGKTQISLHYAYSKRDTVDVVLWIPAGDALSIQHRLSNIAVASLRLDGVESQSHKDNAVRVIDWLENTDARWLLVYDDASSANLLKQYCPKTNHGAILVTANSRHLAHQFAHKQKCLEIKGFDDTEGTRFLLNCLSPDDLEESATEYEAAKDLSRELGGHALGMHQIAALIDSRAESIERFVPIYKSKMELFHRDLDEDWDPHNFKDCLGTLWQLSFENLQPYDRICLGVLAYLTPNFTPIEIFRLPKDTISPEKLDFCKDQGYSLGNVQRHLLDLALITVDTRGDTISVHRLVQAEYRFHSSQNDRQENFDTAVHLLLRKFPSRGGSRILEKDWPIAERYILQVLALIKNYRQEERSLRSSGELCNLICDATWYLFLNDTAENLELVLETGFEAYYAWDDLEKDVLIRAYLLCNSALHNVNLGEFHNALRKTEECLSIQKSKLLPNDEQILNSYNNLGIIHGSLANYTTGLACFEKAREILRSDPSENPAKSILLSLNTARNLYCMCNYEKAKECLDSALADSYIVESWYWRLSVYIGFNSLYFRMNDLATAHKYIELAEDAIEKSRVTRLTPLKGCYAFQLGRLYLAQNKFQESIKQFEYALTVCKYCKLSVGAKARVHFALFKATEQDPTRQEEALKHQADAFRLRERILANRREIRRDDDFEAFDLLVKIMER</sequence>
<name>A0A9P7YPQ6_9HELO</name>
<dbReference type="InterPro" id="IPR019734">
    <property type="entry name" value="TPR_rpt"/>
</dbReference>
<gene>
    <name evidence="2" type="ORF">BJ875DRAFT_438544</name>
</gene>
<dbReference type="Gene3D" id="1.25.40.10">
    <property type="entry name" value="Tetratricopeptide repeat domain"/>
    <property type="match status" value="2"/>
</dbReference>
<dbReference type="PANTHER" id="PTHR35205:SF1">
    <property type="entry name" value="ZU5 DOMAIN-CONTAINING PROTEIN"/>
    <property type="match status" value="1"/>
</dbReference>
<dbReference type="Proteomes" id="UP000824998">
    <property type="component" value="Unassembled WGS sequence"/>
</dbReference>
<dbReference type="OrthoDB" id="6161812at2759"/>
<evidence type="ECO:0000313" key="2">
    <source>
        <dbReference type="EMBL" id="KAG9237386.1"/>
    </source>
</evidence>
<accession>A0A9P7YPQ6</accession>
<feature type="domain" description="NB-ARC" evidence="1">
    <location>
        <begin position="263"/>
        <end position="412"/>
    </location>
</feature>
<dbReference type="InterPro" id="IPR002182">
    <property type="entry name" value="NB-ARC"/>
</dbReference>
<dbReference type="AlphaFoldDB" id="A0A9P7YPQ6"/>
<dbReference type="InterPro" id="IPR027417">
    <property type="entry name" value="P-loop_NTPase"/>
</dbReference>
<dbReference type="PANTHER" id="PTHR35205">
    <property type="entry name" value="NB-ARC AND TPR DOMAIN PROTEIN"/>
    <property type="match status" value="1"/>
</dbReference>
<dbReference type="EMBL" id="MU251388">
    <property type="protein sequence ID" value="KAG9237386.1"/>
    <property type="molecule type" value="Genomic_DNA"/>
</dbReference>
<dbReference type="Gene3D" id="3.40.50.300">
    <property type="entry name" value="P-loop containing nucleotide triphosphate hydrolases"/>
    <property type="match status" value="1"/>
</dbReference>
<organism evidence="2 3">
    <name type="scientific">Amylocarpus encephaloides</name>
    <dbReference type="NCBI Taxonomy" id="45428"/>
    <lineage>
        <taxon>Eukaryota</taxon>
        <taxon>Fungi</taxon>
        <taxon>Dikarya</taxon>
        <taxon>Ascomycota</taxon>
        <taxon>Pezizomycotina</taxon>
        <taxon>Leotiomycetes</taxon>
        <taxon>Helotiales</taxon>
        <taxon>Helotiales incertae sedis</taxon>
        <taxon>Amylocarpus</taxon>
    </lineage>
</organism>
<keyword evidence="3" id="KW-1185">Reference proteome</keyword>
<comment type="caution">
    <text evidence="2">The sequence shown here is derived from an EMBL/GenBank/DDBJ whole genome shotgun (WGS) entry which is preliminary data.</text>
</comment>
<dbReference type="Pfam" id="PF00931">
    <property type="entry name" value="NB-ARC"/>
    <property type="match status" value="1"/>
</dbReference>
<proteinExistence type="predicted"/>
<dbReference type="SUPFAM" id="SSF52540">
    <property type="entry name" value="P-loop containing nucleoside triphosphate hydrolases"/>
    <property type="match status" value="1"/>
</dbReference>
<dbReference type="SUPFAM" id="SSF48452">
    <property type="entry name" value="TPR-like"/>
    <property type="match status" value="2"/>
</dbReference>
<dbReference type="GO" id="GO:0043531">
    <property type="term" value="F:ADP binding"/>
    <property type="evidence" value="ECO:0007669"/>
    <property type="project" value="InterPro"/>
</dbReference>